<gene>
    <name evidence="3" type="ORF">CCR75_000011</name>
</gene>
<reference evidence="3 4" key="1">
    <citation type="journal article" date="2021" name="Genome Biol.">
        <title>AFLAP: assembly-free linkage analysis pipeline using k-mers from genome sequencing data.</title>
        <authorList>
            <person name="Fletcher K."/>
            <person name="Zhang L."/>
            <person name="Gil J."/>
            <person name="Han R."/>
            <person name="Cavanaugh K."/>
            <person name="Michelmore R."/>
        </authorList>
    </citation>
    <scope>NUCLEOTIDE SEQUENCE [LARGE SCALE GENOMIC DNA]</scope>
    <source>
        <strain evidence="3 4">SF5</strain>
    </source>
</reference>
<dbReference type="Proteomes" id="UP000294530">
    <property type="component" value="Unassembled WGS sequence"/>
</dbReference>
<dbReference type="PROSITE" id="PS00028">
    <property type="entry name" value="ZINC_FINGER_C2H2_1"/>
    <property type="match status" value="1"/>
</dbReference>
<evidence type="ECO:0000259" key="2">
    <source>
        <dbReference type="PROSITE" id="PS00028"/>
    </source>
</evidence>
<feature type="domain" description="C2H2-type" evidence="2">
    <location>
        <begin position="179"/>
        <end position="202"/>
    </location>
</feature>
<name>A0A976IJQ8_BRELC</name>
<protein>
    <recommendedName>
        <fullName evidence="2">C2H2-type domain-containing protein</fullName>
    </recommendedName>
</protein>
<sequence length="790" mass="89425">MQRFCWRDRSEKLNWSLLRDLDVIDVMQQEPYALHITFARLPSTSRNPKTRDAWFLVHILQLAMEYLLSARAGDSDMLKSLHQELRLLEQERNKIILSLQKWKVRARSCDKQVEKLRQVLKNIAKLLQIHGASPSAVVKFKTLLTELISERQTHQKQRQSVAISGLNNGKMNFAGHEACVCKFCGIYFSSAEYLETHIVRRHGRKSVELETLAPVKIQRRFTDADLKENTEKTAIAAAPEAVMHKIVAQIERALHEHEGRLRSFAQEEAEKVMQMYKRQLIDSKQLEEIKSGQLKMEQQREDLQQLLDKMYLQKEEAEDELSDLKVQIQSLTTKKQMLESTIDVICPLPHKCDEAADAKIINLQQIIEKDKAELTSARRELTQVQALHLSALRKKKALAAKLALSREACCVHRQAASSQTERPCMISKNIQTDDFQQREVLSTMLPDKRSQMEQTLRANKAVQTVVNRSCAILQELVVCKDICTNPTRSNKTDVKVQTEDTMPAPFLEGVESRIYIVDDLGKDNALASIAKVSEPILHGSAADEKTVITACQGKLSESITQKSDEIIGQFLLDNTSERTHSAANKVASPCSTVSGSYSTIPCHKFIKSRFQHHENVIEERVRACLAQLDQMSCRFGTPANSTRLSNKKFIQVQQALQNRSETLSSEVLSKMASCENVVSKIIKEEWVPMEEIKPNLQNSVKSKAKVESEISQGIRMQATATFGAATETKQPSDSSNGAKVMKDLKSFKKLPCRRLVNDIDAQLCNAYSIMAPTRRYSAKNQLTVLVKEEA</sequence>
<keyword evidence="1" id="KW-0175">Coiled coil</keyword>
<dbReference type="InterPro" id="IPR013087">
    <property type="entry name" value="Znf_C2H2_type"/>
</dbReference>
<dbReference type="KEGG" id="blac:94343790"/>
<accession>A0A976IJQ8</accession>
<dbReference type="GeneID" id="94343790"/>
<feature type="coiled-coil region" evidence="1">
    <location>
        <begin position="247"/>
        <end position="387"/>
    </location>
</feature>
<dbReference type="OrthoDB" id="515971at2759"/>
<organism evidence="3 4">
    <name type="scientific">Bremia lactucae</name>
    <name type="common">Lettuce downy mildew</name>
    <dbReference type="NCBI Taxonomy" id="4779"/>
    <lineage>
        <taxon>Eukaryota</taxon>
        <taxon>Sar</taxon>
        <taxon>Stramenopiles</taxon>
        <taxon>Oomycota</taxon>
        <taxon>Peronosporomycetes</taxon>
        <taxon>Peronosporales</taxon>
        <taxon>Peronosporaceae</taxon>
        <taxon>Bremia</taxon>
    </lineage>
</organism>
<keyword evidence="4" id="KW-1185">Reference proteome</keyword>
<dbReference type="RefSeq" id="XP_067822541.1">
    <property type="nucleotide sequence ID" value="XM_067958119.1"/>
</dbReference>
<proteinExistence type="predicted"/>
<evidence type="ECO:0000313" key="4">
    <source>
        <dbReference type="Proteomes" id="UP000294530"/>
    </source>
</evidence>
<comment type="caution">
    <text evidence="3">The sequence shown here is derived from an EMBL/GenBank/DDBJ whole genome shotgun (WGS) entry which is preliminary data.</text>
</comment>
<dbReference type="EMBL" id="SHOA02000001">
    <property type="protein sequence ID" value="TDH73042.1"/>
    <property type="molecule type" value="Genomic_DNA"/>
</dbReference>
<evidence type="ECO:0000256" key="1">
    <source>
        <dbReference type="SAM" id="Coils"/>
    </source>
</evidence>
<dbReference type="AlphaFoldDB" id="A0A976IJQ8"/>
<evidence type="ECO:0000313" key="3">
    <source>
        <dbReference type="EMBL" id="TDH73042.1"/>
    </source>
</evidence>